<accession>A0A179DCV3</accession>
<keyword evidence="2" id="KW-1185">Reference proteome</keyword>
<evidence type="ECO:0000313" key="1">
    <source>
        <dbReference type="EMBL" id="OAQ38744.1"/>
    </source>
</evidence>
<name>A0A179DCV3_9SPHI</name>
<dbReference type="AlphaFoldDB" id="A0A179DCV3"/>
<protein>
    <submittedName>
        <fullName evidence="1">Uncharacterized protein</fullName>
    </submittedName>
</protein>
<proteinExistence type="predicted"/>
<evidence type="ECO:0000313" key="2">
    <source>
        <dbReference type="Proteomes" id="UP000078459"/>
    </source>
</evidence>
<reference evidence="1 2" key="1">
    <citation type="submission" date="2016-04" db="EMBL/GenBank/DDBJ databases">
        <authorList>
            <person name="Evans L.H."/>
            <person name="Alamgir A."/>
            <person name="Owens N."/>
            <person name="Weber N.D."/>
            <person name="Virtaneva K."/>
            <person name="Barbian K."/>
            <person name="Babar A."/>
            <person name="Rosenke K."/>
        </authorList>
    </citation>
    <scope>NUCLEOTIDE SEQUENCE [LARGE SCALE GENOMIC DNA]</scope>
    <source>
        <strain evidence="1 2">CCM 8644</strain>
    </source>
</reference>
<dbReference type="EMBL" id="LWHJ01000029">
    <property type="protein sequence ID" value="OAQ38744.1"/>
    <property type="molecule type" value="Genomic_DNA"/>
</dbReference>
<gene>
    <name evidence="1" type="ORF">A5893_11890</name>
</gene>
<dbReference type="RefSeq" id="WP_068822897.1">
    <property type="nucleotide sequence ID" value="NZ_LWHJ01000029.1"/>
</dbReference>
<dbReference type="Proteomes" id="UP000078459">
    <property type="component" value="Unassembled WGS sequence"/>
</dbReference>
<comment type="caution">
    <text evidence="1">The sequence shown here is derived from an EMBL/GenBank/DDBJ whole genome shotgun (WGS) entry which is preliminary data.</text>
</comment>
<sequence>MKNIVIIFFFLFFNKVGFASYSLNTANDSAKKITIINQQIKCQDKLVGKYTTNAINLEGDKVTRFVVKFFETEGEEIAELKIDLLNKVKKNQQQILDASLNTLTDNVVHNGSNFINYQQIIKIEDNLENASQLKSTINYLLENKYLEE</sequence>
<organism evidence="1 2">
    <name type="scientific">Pedobacter psychrophilus</name>
    <dbReference type="NCBI Taxonomy" id="1826909"/>
    <lineage>
        <taxon>Bacteria</taxon>
        <taxon>Pseudomonadati</taxon>
        <taxon>Bacteroidota</taxon>
        <taxon>Sphingobacteriia</taxon>
        <taxon>Sphingobacteriales</taxon>
        <taxon>Sphingobacteriaceae</taxon>
        <taxon>Pedobacter</taxon>
    </lineage>
</organism>
<reference evidence="1 2" key="2">
    <citation type="submission" date="2016-06" db="EMBL/GenBank/DDBJ databases">
        <title>Pedobacter psychrophilus sp. nov., isolated from Antarctic fragmentary rock.</title>
        <authorList>
            <person name="Svec P."/>
        </authorList>
    </citation>
    <scope>NUCLEOTIDE SEQUENCE [LARGE SCALE GENOMIC DNA]</scope>
    <source>
        <strain evidence="1 2">CCM 8644</strain>
    </source>
</reference>
<dbReference type="STRING" id="1826909.A5893_11890"/>